<evidence type="ECO:0000313" key="11">
    <source>
        <dbReference type="Proteomes" id="UP000248291"/>
    </source>
</evidence>
<feature type="DNA-binding region" description="H-T-H motif" evidence="4">
    <location>
        <begin position="37"/>
        <end position="56"/>
    </location>
</feature>
<dbReference type="Proteomes" id="UP000247480">
    <property type="component" value="Unassembled WGS sequence"/>
</dbReference>
<reference evidence="6 9" key="1">
    <citation type="submission" date="2017-11" db="EMBL/GenBank/DDBJ databases">
        <title>Complete DNA Sequence of Pseudomonas syringae pv. actinidiae, biovar 5 (Psa5).</title>
        <authorList>
            <person name="Butler M."/>
            <person name="Taiaroa G."/>
            <person name="Sumpter N."/>
            <person name="Poulter R."/>
        </authorList>
    </citation>
    <scope>NUCLEOTIDE SEQUENCE [LARGE SCALE GENOMIC DNA]</scope>
    <source>
        <strain evidence="6 9">MAFF212063</strain>
    </source>
</reference>
<proteinExistence type="predicted"/>
<dbReference type="InterPro" id="IPR036271">
    <property type="entry name" value="Tet_transcr_reg_TetR-rel_C_sf"/>
</dbReference>
<evidence type="ECO:0000256" key="2">
    <source>
        <dbReference type="ARBA" id="ARBA00023125"/>
    </source>
</evidence>
<dbReference type="PANTHER" id="PTHR30055:SF148">
    <property type="entry name" value="TETR-FAMILY TRANSCRIPTIONAL REGULATOR"/>
    <property type="match status" value="1"/>
</dbReference>
<keyword evidence="2 4" id="KW-0238">DNA-binding</keyword>
<dbReference type="InterPro" id="IPR009057">
    <property type="entry name" value="Homeodomain-like_sf"/>
</dbReference>
<dbReference type="RefSeq" id="WP_003380556.1">
    <property type="nucleotide sequence ID" value="NZ_AP019411.1"/>
</dbReference>
<dbReference type="SUPFAM" id="SSF48498">
    <property type="entry name" value="Tetracyclin repressor-like, C-terminal domain"/>
    <property type="match status" value="1"/>
</dbReference>
<dbReference type="Pfam" id="PF16859">
    <property type="entry name" value="TetR_C_11"/>
    <property type="match status" value="1"/>
</dbReference>
<sequence length="181" mass="19886">MAIKEAVRTGGRSARVQESIHRAVRDLLEAHDRAALSVPMIAAQAGVTPSTIYRRWGDLTTLLADAAIERLRPETPIDQGSLRQDLLSWSEIYLDEMSSAPGRALMRDVAASTSGCVGRCAAMVREQLQIMIDRATERGEASPTADDLIDAIVAPMIYRILYSEAAPTLERVHQWVNRCLG</sequence>
<dbReference type="EMBL" id="BGKA01000101">
    <property type="protein sequence ID" value="GBH17302.1"/>
    <property type="molecule type" value="Genomic_DNA"/>
</dbReference>
<gene>
    <name evidence="6" type="ORF">CT122_13900</name>
    <name evidence="7" type="ORF">KPSA1_04035</name>
    <name evidence="8" type="ORF">KPSA3_03266</name>
</gene>
<evidence type="ECO:0000313" key="6">
    <source>
        <dbReference type="EMBL" id="ATV17835.1"/>
    </source>
</evidence>
<dbReference type="AlphaFoldDB" id="A0A0K8M2B3"/>
<dbReference type="GO" id="GO:0003700">
    <property type="term" value="F:DNA-binding transcription factor activity"/>
    <property type="evidence" value="ECO:0007669"/>
    <property type="project" value="TreeGrafter"/>
</dbReference>
<dbReference type="Proteomes" id="UP000248291">
    <property type="component" value="Unassembled WGS sequence"/>
</dbReference>
<dbReference type="PROSITE" id="PS50977">
    <property type="entry name" value="HTH_TETR_2"/>
    <property type="match status" value="1"/>
</dbReference>
<evidence type="ECO:0000313" key="10">
    <source>
        <dbReference type="Proteomes" id="UP000247480"/>
    </source>
</evidence>
<evidence type="ECO:0000256" key="3">
    <source>
        <dbReference type="ARBA" id="ARBA00023163"/>
    </source>
</evidence>
<reference evidence="7 10" key="2">
    <citation type="submission" date="2018-04" db="EMBL/GenBank/DDBJ databases">
        <title>Draft genome sequence of Pseudomonas syringae pv. actinidiae biovar 1 strains isolated from kiwifruit in Kagawa prefecture.</title>
        <authorList>
            <person name="Tabuchi M."/>
            <person name="Saito M."/>
            <person name="Fujiwara S."/>
            <person name="Sasa N."/>
            <person name="Akimitsu K."/>
            <person name="Gomi K."/>
            <person name="Konishi-Sugita S."/>
            <person name="Hamano K."/>
            <person name="Kataoka I."/>
        </authorList>
    </citation>
    <scope>NUCLEOTIDE SEQUENCE [LARGE SCALE GENOMIC DNA]</scope>
    <source>
        <strain evidence="7 10">MAFF212206</strain>
    </source>
</reference>
<evidence type="ECO:0000256" key="1">
    <source>
        <dbReference type="ARBA" id="ARBA00023015"/>
    </source>
</evidence>
<dbReference type="GO" id="GO:0000976">
    <property type="term" value="F:transcription cis-regulatory region binding"/>
    <property type="evidence" value="ECO:0007669"/>
    <property type="project" value="TreeGrafter"/>
</dbReference>
<evidence type="ECO:0000313" key="7">
    <source>
        <dbReference type="EMBL" id="GBH10615.1"/>
    </source>
</evidence>
<evidence type="ECO:0000256" key="4">
    <source>
        <dbReference type="PROSITE-ProRule" id="PRU00335"/>
    </source>
</evidence>
<dbReference type="InterPro" id="IPR050109">
    <property type="entry name" value="HTH-type_TetR-like_transc_reg"/>
</dbReference>
<dbReference type="EMBL" id="BGJZ01000192">
    <property type="protein sequence ID" value="GBH10615.1"/>
    <property type="molecule type" value="Genomic_DNA"/>
</dbReference>
<protein>
    <submittedName>
        <fullName evidence="7">DNA-binding transcriptional regulator</fullName>
    </submittedName>
    <submittedName>
        <fullName evidence="6">TetR/AcrR family transcriptional regulator</fullName>
    </submittedName>
</protein>
<reference evidence="8 11" key="3">
    <citation type="submission" date="2018-04" db="EMBL/GenBank/DDBJ databases">
        <title>Draft genome sequence of Pseudomonas syringae pv. actinidiae biovar 3 strains isolated from kiwifruit in Kagawa prefecture.</title>
        <authorList>
            <person name="Tabuchi M."/>
            <person name="Saito M."/>
            <person name="Fujiwara S."/>
            <person name="Sasa N."/>
            <person name="Akimitsu K."/>
            <person name="Gomi K."/>
            <person name="Konishi-Sugita S."/>
            <person name="Hamano K."/>
            <person name="Kataoka I."/>
        </authorList>
    </citation>
    <scope>NUCLEOTIDE SEQUENCE [LARGE SCALE GENOMIC DNA]</scope>
    <source>
        <strain evidence="8 11">MAFF212211</strain>
    </source>
</reference>
<dbReference type="Pfam" id="PF00440">
    <property type="entry name" value="TetR_N"/>
    <property type="match status" value="1"/>
</dbReference>
<evidence type="ECO:0000259" key="5">
    <source>
        <dbReference type="PROSITE" id="PS50977"/>
    </source>
</evidence>
<name>A0A0K8M2B3_PSESF</name>
<keyword evidence="1" id="KW-0805">Transcription regulation</keyword>
<evidence type="ECO:0000313" key="9">
    <source>
        <dbReference type="Proteomes" id="UP000230024"/>
    </source>
</evidence>
<accession>A0A0K8M2B3</accession>
<dbReference type="Gene3D" id="1.10.10.60">
    <property type="entry name" value="Homeodomain-like"/>
    <property type="match status" value="1"/>
</dbReference>
<dbReference type="InterPro" id="IPR011075">
    <property type="entry name" value="TetR_C"/>
</dbReference>
<dbReference type="EMBL" id="CP024712">
    <property type="protein sequence ID" value="ATV17835.1"/>
    <property type="molecule type" value="Genomic_DNA"/>
</dbReference>
<keyword evidence="3" id="KW-0804">Transcription</keyword>
<dbReference type="SUPFAM" id="SSF46689">
    <property type="entry name" value="Homeodomain-like"/>
    <property type="match status" value="1"/>
</dbReference>
<dbReference type="InterPro" id="IPR001647">
    <property type="entry name" value="HTH_TetR"/>
</dbReference>
<dbReference type="Gene3D" id="1.10.357.10">
    <property type="entry name" value="Tetracycline Repressor, domain 2"/>
    <property type="match status" value="1"/>
</dbReference>
<feature type="domain" description="HTH tetR-type" evidence="5">
    <location>
        <begin position="14"/>
        <end position="74"/>
    </location>
</feature>
<organism evidence="7 10">
    <name type="scientific">Pseudomonas syringae pv. actinidiae</name>
    <dbReference type="NCBI Taxonomy" id="103796"/>
    <lineage>
        <taxon>Bacteria</taxon>
        <taxon>Pseudomonadati</taxon>
        <taxon>Pseudomonadota</taxon>
        <taxon>Gammaproteobacteria</taxon>
        <taxon>Pseudomonadales</taxon>
        <taxon>Pseudomonadaceae</taxon>
        <taxon>Pseudomonas</taxon>
        <taxon>Pseudomonas syringae</taxon>
    </lineage>
</organism>
<dbReference type="PANTHER" id="PTHR30055">
    <property type="entry name" value="HTH-TYPE TRANSCRIPTIONAL REGULATOR RUTR"/>
    <property type="match status" value="1"/>
</dbReference>
<dbReference type="Proteomes" id="UP000230024">
    <property type="component" value="Chromosome"/>
</dbReference>
<evidence type="ECO:0000313" key="8">
    <source>
        <dbReference type="EMBL" id="GBH17302.1"/>
    </source>
</evidence>